<accession>A0A926UTG3</accession>
<dbReference type="Proteomes" id="UP000631421">
    <property type="component" value="Unassembled WGS sequence"/>
</dbReference>
<name>A0A926UTG3_9CYAN</name>
<dbReference type="Pfam" id="PF11282">
    <property type="entry name" value="DUF3082"/>
    <property type="match status" value="1"/>
</dbReference>
<reference evidence="2" key="1">
    <citation type="journal article" date="2015" name="ISME J.">
        <title>Draft Genome Sequence of Streptomyces incarnatus NRRL8089, which Produces the Nucleoside Antibiotic Sinefungin.</title>
        <authorList>
            <person name="Oshima K."/>
            <person name="Hattori M."/>
            <person name="Shimizu H."/>
            <person name="Fukuda K."/>
            <person name="Nemoto M."/>
            <person name="Inagaki K."/>
            <person name="Tamura T."/>
        </authorList>
    </citation>
    <scope>NUCLEOTIDE SEQUENCE</scope>
    <source>
        <strain evidence="2">FACHB-1277</strain>
    </source>
</reference>
<dbReference type="AlphaFoldDB" id="A0A926UTG3"/>
<protein>
    <submittedName>
        <fullName evidence="2">DUF3082 domain-containing protein</fullName>
    </submittedName>
</protein>
<evidence type="ECO:0000313" key="2">
    <source>
        <dbReference type="EMBL" id="MBD2150548.1"/>
    </source>
</evidence>
<proteinExistence type="predicted"/>
<keyword evidence="1" id="KW-1133">Transmembrane helix</keyword>
<keyword evidence="1" id="KW-0812">Transmembrane</keyword>
<evidence type="ECO:0000256" key="1">
    <source>
        <dbReference type="SAM" id="Phobius"/>
    </source>
</evidence>
<comment type="caution">
    <text evidence="2">The sequence shown here is derived from an EMBL/GenBank/DDBJ whole genome shotgun (WGS) entry which is preliminary data.</text>
</comment>
<reference evidence="2" key="2">
    <citation type="submission" date="2020-08" db="EMBL/GenBank/DDBJ databases">
        <authorList>
            <person name="Chen M."/>
            <person name="Teng W."/>
            <person name="Zhao L."/>
            <person name="Hu C."/>
            <person name="Zhou Y."/>
            <person name="Han B."/>
            <person name="Song L."/>
            <person name="Shu W."/>
        </authorList>
    </citation>
    <scope>NUCLEOTIDE SEQUENCE</scope>
    <source>
        <strain evidence="2">FACHB-1277</strain>
    </source>
</reference>
<dbReference type="InterPro" id="IPR021434">
    <property type="entry name" value="DUF3082"/>
</dbReference>
<dbReference type="EMBL" id="JACJPY010000028">
    <property type="protein sequence ID" value="MBD2150548.1"/>
    <property type="molecule type" value="Genomic_DNA"/>
</dbReference>
<keyword evidence="1" id="KW-0472">Membrane</keyword>
<feature type="transmembrane region" description="Helical" evidence="1">
    <location>
        <begin position="71"/>
        <end position="95"/>
    </location>
</feature>
<keyword evidence="3" id="KW-1185">Reference proteome</keyword>
<gene>
    <name evidence="2" type="ORF">H6F44_10510</name>
</gene>
<sequence>MSDETPQASLAAASENIAPSPFKNLTGAAIAATLATGLYAFTNMVAHKLASAPLQTTNTLANRLATLVRTLLLALGSGATMIFAVIALGLVLLTVKQVAIAIFKKKEDRT</sequence>
<organism evidence="2 3">
    <name type="scientific">Pseudanabaena cinerea FACHB-1277</name>
    <dbReference type="NCBI Taxonomy" id="2949581"/>
    <lineage>
        <taxon>Bacteria</taxon>
        <taxon>Bacillati</taxon>
        <taxon>Cyanobacteriota</taxon>
        <taxon>Cyanophyceae</taxon>
        <taxon>Pseudanabaenales</taxon>
        <taxon>Pseudanabaenaceae</taxon>
        <taxon>Pseudanabaena</taxon>
        <taxon>Pseudanabaena cinerea</taxon>
    </lineage>
</organism>
<evidence type="ECO:0000313" key="3">
    <source>
        <dbReference type="Proteomes" id="UP000631421"/>
    </source>
</evidence>